<dbReference type="EMBL" id="MN738798">
    <property type="protein sequence ID" value="QHT37538.1"/>
    <property type="molecule type" value="Genomic_DNA"/>
</dbReference>
<feature type="compositionally biased region" description="Basic and acidic residues" evidence="1">
    <location>
        <begin position="412"/>
        <end position="435"/>
    </location>
</feature>
<name>A0A6C0F783_9ZZZZ</name>
<organism evidence="2">
    <name type="scientific">viral metagenome</name>
    <dbReference type="NCBI Taxonomy" id="1070528"/>
    <lineage>
        <taxon>unclassified sequences</taxon>
        <taxon>metagenomes</taxon>
        <taxon>organismal metagenomes</taxon>
    </lineage>
</organism>
<evidence type="ECO:0000256" key="1">
    <source>
        <dbReference type="SAM" id="MobiDB-lite"/>
    </source>
</evidence>
<feature type="region of interest" description="Disordered" evidence="1">
    <location>
        <begin position="408"/>
        <end position="481"/>
    </location>
</feature>
<protein>
    <submittedName>
        <fullName evidence="2">Uncharacterized protein</fullName>
    </submittedName>
</protein>
<accession>A0A6C0F783</accession>
<feature type="compositionally biased region" description="Basic residues" evidence="1">
    <location>
        <begin position="464"/>
        <end position="481"/>
    </location>
</feature>
<proteinExistence type="predicted"/>
<reference evidence="2" key="1">
    <citation type="journal article" date="2020" name="Nature">
        <title>Giant virus diversity and host interactions through global metagenomics.</title>
        <authorList>
            <person name="Schulz F."/>
            <person name="Roux S."/>
            <person name="Paez-Espino D."/>
            <person name="Jungbluth S."/>
            <person name="Walsh D.A."/>
            <person name="Denef V.J."/>
            <person name="McMahon K.D."/>
            <person name="Konstantinidis K.T."/>
            <person name="Eloe-Fadrosh E.A."/>
            <person name="Kyrpides N.C."/>
            <person name="Woyke T."/>
        </authorList>
    </citation>
    <scope>NUCLEOTIDE SEQUENCE</scope>
    <source>
        <strain evidence="2">GVMAG-S-ERX555997-44</strain>
    </source>
</reference>
<sequence length="481" mass="56513">MSENTEKCDENCDETKNLKEFPDELKKIVKDFITDVLITFPEYKDKFTENELEYLKKDADIEKLKVVFNYFKTVFPERFFDILYENEDMFLDNKKNTKFFKNIDFKDIWKEKISENTKNIIWKYLQLTLFSLSKNIEGTDTFGDTAKMFEAIDEDVLKNKLEEVISSMNDVFDMSNNKFEEMMNNMKENMQSNMDVSGMPNMDMFEEMMNNMKENMQSNMDGMPNMGMFEEMMKNMKENMQSNMDGMPNMDMFEEMMNNMKENMQSNMDVSGENKNIPNPEDIQNHLNSLMGGKIGKLAQEIADETASELDIDTTNINGVGDIFSKLFKNPGQLMNMIKKVSSKLDQKLKSGEIKESELMQEANELVEKMKNTPGMKDMEKMLGKMGMGGKGGKVNMNMFQSMMKSNIKKSSQKERMLNKLKQRKQERELMEKIKQSQQKKSQQNMQNYDEYIQKTFNIDEKKIKKSKMKKKKKNKKKGKK</sequence>
<evidence type="ECO:0000313" key="2">
    <source>
        <dbReference type="EMBL" id="QHT37538.1"/>
    </source>
</evidence>
<dbReference type="AlphaFoldDB" id="A0A6C0F783"/>